<dbReference type="PANTHER" id="PTHR16305">
    <property type="entry name" value="TESTICULAR SOLUBLE ADENYLYL CYCLASE"/>
    <property type="match status" value="1"/>
</dbReference>
<dbReference type="InterPro" id="IPR011990">
    <property type="entry name" value="TPR-like_helical_dom_sf"/>
</dbReference>
<organism evidence="5 6">
    <name type="scientific">Parafrankia irregularis</name>
    <dbReference type="NCBI Taxonomy" id="795642"/>
    <lineage>
        <taxon>Bacteria</taxon>
        <taxon>Bacillati</taxon>
        <taxon>Actinomycetota</taxon>
        <taxon>Actinomycetes</taxon>
        <taxon>Frankiales</taxon>
        <taxon>Frankiaceae</taxon>
        <taxon>Parafrankia</taxon>
    </lineage>
</organism>
<dbReference type="PROSITE" id="PS00622">
    <property type="entry name" value="HTH_LUXR_1"/>
    <property type="match status" value="1"/>
</dbReference>
<dbReference type="InterPro" id="IPR000792">
    <property type="entry name" value="Tscrpt_reg_LuxR_C"/>
</dbReference>
<evidence type="ECO:0000259" key="4">
    <source>
        <dbReference type="PROSITE" id="PS50043"/>
    </source>
</evidence>
<dbReference type="InterPro" id="IPR041664">
    <property type="entry name" value="AAA_16"/>
</dbReference>
<evidence type="ECO:0000256" key="1">
    <source>
        <dbReference type="ARBA" id="ARBA00022741"/>
    </source>
</evidence>
<name>A0A0S4QS91_9ACTN</name>
<keyword evidence="6" id="KW-1185">Reference proteome</keyword>
<keyword evidence="1" id="KW-0547">Nucleotide-binding</keyword>
<dbReference type="InterPro" id="IPR027417">
    <property type="entry name" value="P-loop_NTPase"/>
</dbReference>
<dbReference type="PRINTS" id="PR00038">
    <property type="entry name" value="HTHLUXR"/>
</dbReference>
<keyword evidence="2" id="KW-0067">ATP-binding</keyword>
<dbReference type="InterPro" id="IPR016032">
    <property type="entry name" value="Sig_transdc_resp-reg_C-effctor"/>
</dbReference>
<proteinExistence type="predicted"/>
<dbReference type="SMART" id="SM00421">
    <property type="entry name" value="HTH_LUXR"/>
    <property type="match status" value="1"/>
</dbReference>
<dbReference type="GO" id="GO:0005524">
    <property type="term" value="F:ATP binding"/>
    <property type="evidence" value="ECO:0007669"/>
    <property type="project" value="UniProtKB-KW"/>
</dbReference>
<dbReference type="SUPFAM" id="SSF52540">
    <property type="entry name" value="P-loop containing nucleoside triphosphate hydrolases"/>
    <property type="match status" value="1"/>
</dbReference>
<feature type="region of interest" description="Disordered" evidence="3">
    <location>
        <begin position="264"/>
        <end position="287"/>
    </location>
</feature>
<dbReference type="SUPFAM" id="SSF46894">
    <property type="entry name" value="C-terminal effector domain of the bipartite response regulators"/>
    <property type="match status" value="1"/>
</dbReference>
<dbReference type="EMBL" id="FAOZ01000016">
    <property type="protein sequence ID" value="CUU58089.1"/>
    <property type="molecule type" value="Genomic_DNA"/>
</dbReference>
<dbReference type="InterPro" id="IPR036388">
    <property type="entry name" value="WH-like_DNA-bd_sf"/>
</dbReference>
<sequence>MQEDDRAVPRPDAPHHDLTTGYTLVERDRENARLSALLTFDRYSPIRVAVIEGAAGHGKSVLAAGLARQAEARGFRVLTADGAHRERALPFGIVSQLLPGDSGPPGAALGAAITATLADREPDARDVDRALWYVTHTWCAHLVRASASTPILLIVDDAHHADRESLTILVHLLRRSRAARIAMLFTVCADAAPADPAALDEVRRRQDGDVLRLAPLTDHGVATVVGHQLGPIAGLRLAPTWHQVTGGSPLLVHALIDDQQINGRSADDSQACGPGPDNPRTGERAAPAGGEHFRLAVLTTLDRIGGLTTPLARSVAVLGRSATPRLLDQLTGLGQPGVVRALRALHTAGILTARGLFRHPAAQDAVLASTDAAERRRLNSRAAVLLNAEGCSATVVAQHLLDADSELEPWAVPVLENAAREACNDGDPTLAAAFLRLALRAADGPQRDSLTAELAALDWWQSPRDSVRHLSFLVNAARVGRLSAAEATTAAQFLLWHGRFDEATTLLADLVGQDEHPDTSTRIEIRFMDLWLRSLYPEVARQLVHRSPRWVDERARGLPAIFHPRLEAATQLARVLSGRPDPALPLRAEQIIRRTAQTGSPPETISAASVAALALLYAGHAEGARRWFENLLRNDSVQSSPTWGAKLLALRAEAAMRLGQADTAGRLARGALSAFTVADWGVGIGLPLGVLVRATTVLGRHDEASELLDHPIPANMFQTGFGLHYLEARGRHRIAIGLHRAALDDFRLCGDLMRSWGTDVPTMVPWRDHAAEALLGLGEPAHARRLLAENVPPTGRRATSTRDTGTTAGAAASDAAASRHPAGRRRRDTELGPGTGRGHAGAGASSRVLTSVDRMASLSEAEQKVAARAARGQTNREIAAGLFITVSTVEQHLTRTYRKLRVAGRKDLAHLFTTARMPIG</sequence>
<dbReference type="GO" id="GO:0005737">
    <property type="term" value="C:cytoplasm"/>
    <property type="evidence" value="ECO:0007669"/>
    <property type="project" value="TreeGrafter"/>
</dbReference>
<protein>
    <submittedName>
        <fullName evidence="5">Regulatory protein, luxR family</fullName>
    </submittedName>
</protein>
<feature type="domain" description="HTH luxR-type" evidence="4">
    <location>
        <begin position="851"/>
        <end position="916"/>
    </location>
</feature>
<accession>A0A0S4QS91</accession>
<dbReference type="Pfam" id="PF13191">
    <property type="entry name" value="AAA_16"/>
    <property type="match status" value="1"/>
</dbReference>
<reference evidence="6" key="1">
    <citation type="submission" date="2015-11" db="EMBL/GenBank/DDBJ databases">
        <authorList>
            <person name="Varghese N."/>
        </authorList>
    </citation>
    <scope>NUCLEOTIDE SEQUENCE [LARGE SCALE GENOMIC DNA]</scope>
    <source>
        <strain evidence="6">DSM 45899</strain>
    </source>
</reference>
<dbReference type="PROSITE" id="PS50043">
    <property type="entry name" value="HTH_LUXR_2"/>
    <property type="match status" value="1"/>
</dbReference>
<evidence type="ECO:0000313" key="5">
    <source>
        <dbReference type="EMBL" id="CUU58089.1"/>
    </source>
</evidence>
<feature type="region of interest" description="Disordered" evidence="3">
    <location>
        <begin position="788"/>
        <end position="848"/>
    </location>
</feature>
<evidence type="ECO:0000256" key="2">
    <source>
        <dbReference type="ARBA" id="ARBA00022840"/>
    </source>
</evidence>
<dbReference type="CDD" id="cd06170">
    <property type="entry name" value="LuxR_C_like"/>
    <property type="match status" value="1"/>
</dbReference>
<dbReference type="Gene3D" id="3.40.50.300">
    <property type="entry name" value="P-loop containing nucleotide triphosphate hydrolases"/>
    <property type="match status" value="1"/>
</dbReference>
<dbReference type="GO" id="GO:0004016">
    <property type="term" value="F:adenylate cyclase activity"/>
    <property type="evidence" value="ECO:0007669"/>
    <property type="project" value="TreeGrafter"/>
</dbReference>
<evidence type="ECO:0000313" key="6">
    <source>
        <dbReference type="Proteomes" id="UP000198802"/>
    </source>
</evidence>
<dbReference type="Pfam" id="PF00196">
    <property type="entry name" value="GerE"/>
    <property type="match status" value="1"/>
</dbReference>
<evidence type="ECO:0000256" key="3">
    <source>
        <dbReference type="SAM" id="MobiDB-lite"/>
    </source>
</evidence>
<dbReference type="PANTHER" id="PTHR16305:SF35">
    <property type="entry name" value="TRANSCRIPTIONAL ACTIVATOR DOMAIN"/>
    <property type="match status" value="1"/>
</dbReference>
<dbReference type="GO" id="GO:0003677">
    <property type="term" value="F:DNA binding"/>
    <property type="evidence" value="ECO:0007669"/>
    <property type="project" value="InterPro"/>
</dbReference>
<feature type="compositionally biased region" description="Low complexity" evidence="3">
    <location>
        <begin position="794"/>
        <end position="819"/>
    </location>
</feature>
<dbReference type="GO" id="GO:0006355">
    <property type="term" value="P:regulation of DNA-templated transcription"/>
    <property type="evidence" value="ECO:0007669"/>
    <property type="project" value="InterPro"/>
</dbReference>
<dbReference type="Proteomes" id="UP000198802">
    <property type="component" value="Unassembled WGS sequence"/>
</dbReference>
<dbReference type="SUPFAM" id="SSF48452">
    <property type="entry name" value="TPR-like"/>
    <property type="match status" value="1"/>
</dbReference>
<gene>
    <name evidence="5" type="ORF">Ga0074812_116121</name>
</gene>
<dbReference type="CDD" id="cd01983">
    <property type="entry name" value="SIMIBI"/>
    <property type="match status" value="1"/>
</dbReference>
<dbReference type="AlphaFoldDB" id="A0A0S4QS91"/>
<dbReference type="Gene3D" id="1.10.10.10">
    <property type="entry name" value="Winged helix-like DNA-binding domain superfamily/Winged helix DNA-binding domain"/>
    <property type="match status" value="1"/>
</dbReference>